<evidence type="ECO:0000313" key="3">
    <source>
        <dbReference type="Proteomes" id="UP000199699"/>
    </source>
</evidence>
<evidence type="ECO:0000313" key="1">
    <source>
        <dbReference type="EMBL" id="SCL12853.1"/>
    </source>
</evidence>
<dbReference type="Proteomes" id="UP000199699">
    <property type="component" value="Unassembled WGS sequence"/>
</dbReference>
<gene>
    <name evidence="1" type="ORF">GA0070616_0041</name>
    <name evidence="2" type="ORF">GA0070616_0147</name>
</gene>
<proteinExistence type="predicted"/>
<organism evidence="1 3">
    <name type="scientific">Micromonospora nigra</name>
    <dbReference type="NCBI Taxonomy" id="145857"/>
    <lineage>
        <taxon>Bacteria</taxon>
        <taxon>Bacillati</taxon>
        <taxon>Actinomycetota</taxon>
        <taxon>Actinomycetes</taxon>
        <taxon>Micromonosporales</taxon>
        <taxon>Micromonosporaceae</taxon>
        <taxon>Micromonospora</taxon>
    </lineage>
</organism>
<dbReference type="AlphaFoldDB" id="A0A1C6R7K2"/>
<protein>
    <submittedName>
        <fullName evidence="1">Uncharacterized protein</fullName>
    </submittedName>
</protein>
<evidence type="ECO:0000313" key="2">
    <source>
        <dbReference type="EMBL" id="SCL13166.1"/>
    </source>
</evidence>
<dbReference type="EMBL" id="FMHT01000002">
    <property type="protein sequence ID" value="SCL13166.1"/>
    <property type="molecule type" value="Genomic_DNA"/>
</dbReference>
<keyword evidence="3" id="KW-1185">Reference proteome</keyword>
<reference evidence="1 3" key="1">
    <citation type="submission" date="2016-06" db="EMBL/GenBank/DDBJ databases">
        <authorList>
            <person name="Kjaerup R.B."/>
            <person name="Dalgaard T.S."/>
            <person name="Juul-Madsen H.R."/>
        </authorList>
    </citation>
    <scope>NUCLEOTIDE SEQUENCE [LARGE SCALE GENOMIC DNA]</scope>
    <source>
        <strain evidence="1 3">DSM 43818</strain>
    </source>
</reference>
<name>A0A1C6R7K2_9ACTN</name>
<dbReference type="EMBL" id="FMHT01000002">
    <property type="protein sequence ID" value="SCL12853.1"/>
    <property type="molecule type" value="Genomic_DNA"/>
</dbReference>
<accession>A0A1C6R7K2</accession>
<dbReference type="STRING" id="145857.GA0070616_0041"/>
<sequence length="75" mass="7618">MASLLLPWMAVALGLVRARDAASLGRVEGRLGDADGAGQLSGLVDAADRRWAGEAGLKRAERAGLVDGGLALFAS</sequence>